<gene>
    <name evidence="1" type="ORF">FPL14_23085</name>
</gene>
<dbReference type="RefSeq" id="WP_182299972.1">
    <property type="nucleotide sequence ID" value="NZ_CP041969.1"/>
</dbReference>
<reference evidence="1 2" key="1">
    <citation type="submission" date="2019-07" db="EMBL/GenBank/DDBJ databases">
        <authorList>
            <person name="Kim J.K."/>
            <person name="Cheong H.-M."/>
            <person name="Choi Y."/>
            <person name="Hwang K.J."/>
            <person name="Lee S."/>
            <person name="Choi C."/>
        </authorList>
    </citation>
    <scope>NUCLEOTIDE SEQUENCE [LARGE SCALE GENOMIC DNA]</scope>
    <source>
        <strain evidence="1 2">KS 22</strain>
    </source>
</reference>
<organism evidence="1 2">
    <name type="scientific">Cohnella cholangitidis</name>
    <dbReference type="NCBI Taxonomy" id="2598458"/>
    <lineage>
        <taxon>Bacteria</taxon>
        <taxon>Bacillati</taxon>
        <taxon>Bacillota</taxon>
        <taxon>Bacilli</taxon>
        <taxon>Bacillales</taxon>
        <taxon>Paenibacillaceae</taxon>
        <taxon>Cohnella</taxon>
    </lineage>
</organism>
<evidence type="ECO:0000313" key="2">
    <source>
        <dbReference type="Proteomes" id="UP000515679"/>
    </source>
</evidence>
<sequence>MAISSGPSREERIKREFNRLKRLLKDIPKEKYSAAEGIVRRVSFMAITLEDLEVDINASGAVEEFTQGDNSYERARPSVQIYNTTVKNYATACKQLTDLVPEGKPKVNPVLDPFQQIMARGQSG</sequence>
<dbReference type="AlphaFoldDB" id="A0A7G5C3E9"/>
<evidence type="ECO:0000313" key="1">
    <source>
        <dbReference type="EMBL" id="QMV43733.1"/>
    </source>
</evidence>
<accession>A0A7G5C3E9</accession>
<dbReference type="EMBL" id="CP041969">
    <property type="protein sequence ID" value="QMV43733.1"/>
    <property type="molecule type" value="Genomic_DNA"/>
</dbReference>
<keyword evidence="2" id="KW-1185">Reference proteome</keyword>
<name>A0A7G5C3E9_9BACL</name>
<dbReference type="KEGG" id="cchl:FPL14_23085"/>
<dbReference type="Proteomes" id="UP000515679">
    <property type="component" value="Chromosome"/>
</dbReference>
<protein>
    <submittedName>
        <fullName evidence="1">P27 family phage terminase small subunit</fullName>
    </submittedName>
</protein>
<proteinExistence type="predicted"/>